<evidence type="ECO:0000313" key="1">
    <source>
        <dbReference type="EMBL" id="CAG8709444.1"/>
    </source>
</evidence>
<feature type="non-terminal residue" evidence="1">
    <location>
        <position position="111"/>
    </location>
</feature>
<dbReference type="Proteomes" id="UP000789920">
    <property type="component" value="Unassembled WGS sequence"/>
</dbReference>
<reference evidence="1" key="1">
    <citation type="submission" date="2021-06" db="EMBL/GenBank/DDBJ databases">
        <authorList>
            <person name="Kallberg Y."/>
            <person name="Tangrot J."/>
            <person name="Rosling A."/>
        </authorList>
    </citation>
    <scope>NUCLEOTIDE SEQUENCE</scope>
    <source>
        <strain evidence="1">MA461A</strain>
    </source>
</reference>
<gene>
    <name evidence="1" type="ORF">RPERSI_LOCUS10436</name>
</gene>
<comment type="caution">
    <text evidence="1">The sequence shown here is derived from an EMBL/GenBank/DDBJ whole genome shotgun (WGS) entry which is preliminary data.</text>
</comment>
<keyword evidence="2" id="KW-1185">Reference proteome</keyword>
<sequence>MFTFFEWLERAISEQCIYQFNHKDFSDFEKISEGAFGIIKKSKCATYRLTVALKSLKVDINSDEDSNKISEDFIEEVLCFNDTCPAPAEPYCLRLLMDCRNKPAQISSKEL</sequence>
<dbReference type="EMBL" id="CAJVQC010020640">
    <property type="protein sequence ID" value="CAG8709444.1"/>
    <property type="molecule type" value="Genomic_DNA"/>
</dbReference>
<protein>
    <submittedName>
        <fullName evidence="1">29548_t:CDS:1</fullName>
    </submittedName>
</protein>
<evidence type="ECO:0000313" key="2">
    <source>
        <dbReference type="Proteomes" id="UP000789920"/>
    </source>
</evidence>
<name>A0ACA9PND9_9GLOM</name>
<accession>A0ACA9PND9</accession>
<organism evidence="1 2">
    <name type="scientific">Racocetra persica</name>
    <dbReference type="NCBI Taxonomy" id="160502"/>
    <lineage>
        <taxon>Eukaryota</taxon>
        <taxon>Fungi</taxon>
        <taxon>Fungi incertae sedis</taxon>
        <taxon>Mucoromycota</taxon>
        <taxon>Glomeromycotina</taxon>
        <taxon>Glomeromycetes</taxon>
        <taxon>Diversisporales</taxon>
        <taxon>Gigasporaceae</taxon>
        <taxon>Racocetra</taxon>
    </lineage>
</organism>
<proteinExistence type="predicted"/>